<organism evidence="1 2">
    <name type="scientific">Halorubellus litoreus</name>
    <dbReference type="NCBI Taxonomy" id="755308"/>
    <lineage>
        <taxon>Archaea</taxon>
        <taxon>Methanobacteriati</taxon>
        <taxon>Methanobacteriota</taxon>
        <taxon>Stenosarchaea group</taxon>
        <taxon>Halobacteria</taxon>
        <taxon>Halobacteriales</taxon>
        <taxon>Halorubellaceae</taxon>
        <taxon>Halorubellus</taxon>
    </lineage>
</organism>
<protein>
    <recommendedName>
        <fullName evidence="3">RecA-superfamily ATPase, KaiC/GvpD/RAD55 family</fullName>
    </recommendedName>
</protein>
<reference evidence="1 2" key="1">
    <citation type="journal article" date="2019" name="Int. J. Syst. Evol. Microbiol.">
        <title>The Global Catalogue of Microorganisms (GCM) 10K type strain sequencing project: providing services to taxonomists for standard genome sequencing and annotation.</title>
        <authorList>
            <consortium name="The Broad Institute Genomics Platform"/>
            <consortium name="The Broad Institute Genome Sequencing Center for Infectious Disease"/>
            <person name="Wu L."/>
            <person name="Ma J."/>
        </authorList>
    </citation>
    <scope>NUCLEOTIDE SEQUENCE [LARGE SCALE GENOMIC DNA]</scope>
    <source>
        <strain evidence="1 2">GX26</strain>
    </source>
</reference>
<dbReference type="Pfam" id="PF24336">
    <property type="entry name" value="DUF7504"/>
    <property type="match status" value="1"/>
</dbReference>
<evidence type="ECO:0000313" key="2">
    <source>
        <dbReference type="Proteomes" id="UP001596395"/>
    </source>
</evidence>
<proteinExistence type="predicted"/>
<keyword evidence="2" id="KW-1185">Reference proteome</keyword>
<sequence length="231" mass="24972">MSDRKNVASAIPDGSLAGAGSVLVAGTSKDVLRGVPTGLLDRAANDGDGVVAVTTDLEPRTLVDRIERRVSGIARDDVAVVDARPQGEAVRANPRPLHWRVRSPMDLTGTSQAVHECLSTLFDRGVSTRHVVFDSLSRLVLGGDVETVARFTHQLLVLGDAPDALGVYPMYTNTTDESDLAQLAHLFGGRVDVRRRGGRRELRCRGITDTPQEWTAVESTMPDRIGDVRVR</sequence>
<gene>
    <name evidence="1" type="ORF">ACFQGB_21540</name>
</gene>
<dbReference type="InterPro" id="IPR055927">
    <property type="entry name" value="DUF7504"/>
</dbReference>
<dbReference type="Proteomes" id="UP001596395">
    <property type="component" value="Unassembled WGS sequence"/>
</dbReference>
<name>A0ABD5VM26_9EURY</name>
<comment type="caution">
    <text evidence="1">The sequence shown here is derived from an EMBL/GenBank/DDBJ whole genome shotgun (WGS) entry which is preliminary data.</text>
</comment>
<dbReference type="AlphaFoldDB" id="A0ABD5VM26"/>
<evidence type="ECO:0008006" key="3">
    <source>
        <dbReference type="Google" id="ProtNLM"/>
    </source>
</evidence>
<accession>A0ABD5VM26</accession>
<evidence type="ECO:0000313" key="1">
    <source>
        <dbReference type="EMBL" id="MFC6955453.1"/>
    </source>
</evidence>
<dbReference type="EMBL" id="JBHSXN010000006">
    <property type="protein sequence ID" value="MFC6955453.1"/>
    <property type="molecule type" value="Genomic_DNA"/>
</dbReference>
<dbReference type="RefSeq" id="WP_336352380.1">
    <property type="nucleotide sequence ID" value="NZ_JAZAQL010000006.1"/>
</dbReference>